<dbReference type="PANTHER" id="PTHR11660:SF57">
    <property type="entry name" value="SOLUTE CARRIER FAMILY 40 MEMBER"/>
    <property type="match status" value="1"/>
</dbReference>
<dbReference type="CDD" id="cd17480">
    <property type="entry name" value="MFS_SLC40A1_like"/>
    <property type="match status" value="1"/>
</dbReference>
<dbReference type="AlphaFoldDB" id="A0AAD3Y116"/>
<feature type="transmembrane region" description="Helical" evidence="7">
    <location>
        <begin position="187"/>
        <end position="212"/>
    </location>
</feature>
<evidence type="ECO:0000313" key="9">
    <source>
        <dbReference type="Proteomes" id="UP001279734"/>
    </source>
</evidence>
<dbReference type="GO" id="GO:0016020">
    <property type="term" value="C:membrane"/>
    <property type="evidence" value="ECO:0007669"/>
    <property type="project" value="UniProtKB-SubCell"/>
</dbReference>
<feature type="transmembrane region" description="Helical" evidence="7">
    <location>
        <begin position="302"/>
        <end position="326"/>
    </location>
</feature>
<comment type="caution">
    <text evidence="8">The sequence shown here is derived from an EMBL/GenBank/DDBJ whole genome shotgun (WGS) entry which is preliminary data.</text>
</comment>
<comment type="caution">
    <text evidence="7">Lacks conserved residue(s) required for the propagation of feature annotation.</text>
</comment>
<keyword evidence="5 7" id="KW-1133">Transmembrane helix</keyword>
<dbReference type="SUPFAM" id="SSF103473">
    <property type="entry name" value="MFS general substrate transporter"/>
    <property type="match status" value="1"/>
</dbReference>
<sequence length="507" mass="56123">MSEICEENIAEQPSLQAAEPTLPKSLIGFLYAGHFLSRWSARMWEFSVALYMISIWPDSLLLTAVYGVVESASIALFGPIIGQWVDRLTYVRVLQLWSFIQNLSFVIAGGTVIALLAYSDLKLTNFMAFSWLIVLTNASGAIGVLSTLAGTILIEREWVVVIAEDQPPGVLTKLNSVIRRIDLVCKLFAPVATGFIISFVSLTASAIALALWNVMSVFLQYWLLSSVYNGIPALSKKERRVAERSASDPEQRAYVSEQTESLLSHGRSGSVDEDNCQKRGIIERVLNLPCVGAWKVYLKQDVLLPGVALSLLYFTVLSFGSLMTAALESEGISAYIIGIARGISATVGITATFTYPILQSHISSIRTGLWSIWYQWFFLVVCVGSIWVTYSVVSAYMLMGGVAASRLGLWMFDLAVIQQMQDEVPASDRCVVGGVQNSLQSAMDLLGYVMGVIVPNTEDFWKLILLSFAVATMAAILYTVHVWRVRKHLFHFEKLYELAPWMVIRSS</sequence>
<proteinExistence type="inferred from homology"/>
<evidence type="ECO:0000256" key="6">
    <source>
        <dbReference type="ARBA" id="ARBA00023136"/>
    </source>
</evidence>
<organism evidence="8 9">
    <name type="scientific">Nepenthes gracilis</name>
    <name type="common">Slender pitcher plant</name>
    <dbReference type="NCBI Taxonomy" id="150966"/>
    <lineage>
        <taxon>Eukaryota</taxon>
        <taxon>Viridiplantae</taxon>
        <taxon>Streptophyta</taxon>
        <taxon>Embryophyta</taxon>
        <taxon>Tracheophyta</taxon>
        <taxon>Spermatophyta</taxon>
        <taxon>Magnoliopsida</taxon>
        <taxon>eudicotyledons</taxon>
        <taxon>Gunneridae</taxon>
        <taxon>Pentapetalae</taxon>
        <taxon>Caryophyllales</taxon>
        <taxon>Nepenthaceae</taxon>
        <taxon>Nepenthes</taxon>
    </lineage>
</organism>
<feature type="transmembrane region" description="Helical" evidence="7">
    <location>
        <begin position="60"/>
        <end position="81"/>
    </location>
</feature>
<evidence type="ECO:0000256" key="4">
    <source>
        <dbReference type="ARBA" id="ARBA00022692"/>
    </source>
</evidence>
<dbReference type="InterPro" id="IPR009716">
    <property type="entry name" value="Ferroportin-1"/>
</dbReference>
<protein>
    <recommendedName>
        <fullName evidence="7">Solute carrier family 40 member</fullName>
    </recommendedName>
</protein>
<feature type="transmembrane region" description="Helical" evidence="7">
    <location>
        <begin position="129"/>
        <end position="154"/>
    </location>
</feature>
<comment type="subcellular location">
    <subcellularLocation>
        <location evidence="1 7">Membrane</location>
        <topology evidence="1 7">Multi-pass membrane protein</topology>
    </subcellularLocation>
</comment>
<evidence type="ECO:0000313" key="8">
    <source>
        <dbReference type="EMBL" id="GMH23146.1"/>
    </source>
</evidence>
<keyword evidence="7" id="KW-0406">Ion transport</keyword>
<feature type="transmembrane region" description="Helical" evidence="7">
    <location>
        <begin position="93"/>
        <end position="117"/>
    </location>
</feature>
<comment type="similarity">
    <text evidence="2 7">Belongs to the ferroportin (FP) (TC 2.A.100) family. SLC40A subfamily.</text>
</comment>
<reference evidence="8" key="1">
    <citation type="submission" date="2023-05" db="EMBL/GenBank/DDBJ databases">
        <title>Nepenthes gracilis genome sequencing.</title>
        <authorList>
            <person name="Fukushima K."/>
        </authorList>
    </citation>
    <scope>NUCLEOTIDE SEQUENCE</scope>
    <source>
        <strain evidence="8">SING2019-196</strain>
    </source>
</reference>
<feature type="transmembrane region" description="Helical" evidence="7">
    <location>
        <begin position="460"/>
        <end position="480"/>
    </location>
</feature>
<evidence type="ECO:0000256" key="2">
    <source>
        <dbReference type="ARBA" id="ARBA00006279"/>
    </source>
</evidence>
<dbReference type="GO" id="GO:0005381">
    <property type="term" value="F:iron ion transmembrane transporter activity"/>
    <property type="evidence" value="ECO:0007669"/>
    <property type="project" value="UniProtKB-UniRule"/>
</dbReference>
<evidence type="ECO:0000256" key="3">
    <source>
        <dbReference type="ARBA" id="ARBA00022448"/>
    </source>
</evidence>
<feature type="transmembrane region" description="Helical" evidence="7">
    <location>
        <begin position="332"/>
        <end position="355"/>
    </location>
</feature>
<accession>A0AAD3Y116</accession>
<dbReference type="Proteomes" id="UP001279734">
    <property type="component" value="Unassembled WGS sequence"/>
</dbReference>
<comment type="function">
    <text evidence="7">May be involved in iron transport and iron homeostasis.</text>
</comment>
<dbReference type="Gene3D" id="1.20.1250.20">
    <property type="entry name" value="MFS general substrate transporter like domains"/>
    <property type="match status" value="1"/>
</dbReference>
<dbReference type="EMBL" id="BSYO01000025">
    <property type="protein sequence ID" value="GMH23146.1"/>
    <property type="molecule type" value="Genomic_DNA"/>
</dbReference>
<evidence type="ECO:0000256" key="5">
    <source>
        <dbReference type="ARBA" id="ARBA00022989"/>
    </source>
</evidence>
<keyword evidence="9" id="KW-1185">Reference proteome</keyword>
<feature type="transmembrane region" description="Helical" evidence="7">
    <location>
        <begin position="376"/>
        <end position="399"/>
    </location>
</feature>
<evidence type="ECO:0000256" key="7">
    <source>
        <dbReference type="RuleBase" id="RU365065"/>
    </source>
</evidence>
<dbReference type="InterPro" id="IPR036259">
    <property type="entry name" value="MFS_trans_sf"/>
</dbReference>
<name>A0AAD3Y116_NEPGR</name>
<gene>
    <name evidence="8" type="ORF">Nepgr_024989</name>
</gene>
<keyword evidence="3 7" id="KW-0813">Transport</keyword>
<keyword evidence="6 7" id="KW-0472">Membrane</keyword>
<dbReference type="Pfam" id="PF06963">
    <property type="entry name" value="FPN1"/>
    <property type="match status" value="1"/>
</dbReference>
<dbReference type="PANTHER" id="PTHR11660">
    <property type="entry name" value="SOLUTE CARRIER FAMILY 40 MEMBER"/>
    <property type="match status" value="1"/>
</dbReference>
<keyword evidence="4 7" id="KW-0812">Transmembrane</keyword>
<evidence type="ECO:0000256" key="1">
    <source>
        <dbReference type="ARBA" id="ARBA00004141"/>
    </source>
</evidence>